<dbReference type="EMBL" id="FLUQ01000006">
    <property type="protein sequence ID" value="SBW10641.1"/>
    <property type="molecule type" value="Genomic_DNA"/>
</dbReference>
<evidence type="ECO:0000259" key="2">
    <source>
        <dbReference type="PROSITE" id="PS51898"/>
    </source>
</evidence>
<dbReference type="PROSITE" id="PS51898">
    <property type="entry name" value="TYR_RECOMBINASE"/>
    <property type="match status" value="1"/>
</dbReference>
<dbReference type="PANTHER" id="PTHR30349">
    <property type="entry name" value="PHAGE INTEGRASE-RELATED"/>
    <property type="match status" value="1"/>
</dbReference>
<dbReference type="GO" id="GO:0003677">
    <property type="term" value="F:DNA binding"/>
    <property type="evidence" value="ECO:0007669"/>
    <property type="project" value="InterPro"/>
</dbReference>
<reference evidence="3" key="1">
    <citation type="submission" date="2016-04" db="EMBL/GenBank/DDBJ databases">
        <authorList>
            <person name="Evans L.H."/>
            <person name="Alamgir A."/>
            <person name="Owens N."/>
            <person name="Weber N.D."/>
            <person name="Virtaneva K."/>
            <person name="Barbian K."/>
            <person name="Babar A."/>
            <person name="Rosenke K."/>
        </authorList>
    </citation>
    <scope>NUCLEOTIDE SEQUENCE</scope>
    <source>
        <strain evidence="3">86</strain>
    </source>
</reference>
<evidence type="ECO:0000313" key="3">
    <source>
        <dbReference type="EMBL" id="SBW10641.1"/>
    </source>
</evidence>
<dbReference type="InterPro" id="IPR011010">
    <property type="entry name" value="DNA_brk_join_enz"/>
</dbReference>
<evidence type="ECO:0000256" key="1">
    <source>
        <dbReference type="ARBA" id="ARBA00023172"/>
    </source>
</evidence>
<dbReference type="AlphaFoldDB" id="A0A212KG72"/>
<organism evidence="3">
    <name type="scientific">uncultured delta proteobacterium</name>
    <dbReference type="NCBI Taxonomy" id="34034"/>
    <lineage>
        <taxon>Bacteria</taxon>
        <taxon>Deltaproteobacteria</taxon>
        <taxon>environmental samples</taxon>
    </lineage>
</organism>
<proteinExistence type="predicted"/>
<name>A0A212KG72_9DELT</name>
<dbReference type="SUPFAM" id="SSF56349">
    <property type="entry name" value="DNA breaking-rejoining enzymes"/>
    <property type="match status" value="1"/>
</dbReference>
<keyword evidence="1" id="KW-0233">DNA recombination</keyword>
<dbReference type="Gene3D" id="1.10.443.10">
    <property type="entry name" value="Intergrase catalytic core"/>
    <property type="match status" value="1"/>
</dbReference>
<protein>
    <submittedName>
        <fullName evidence="3">Integrase family protein</fullName>
    </submittedName>
</protein>
<dbReference type="Pfam" id="PF00589">
    <property type="entry name" value="Phage_integrase"/>
    <property type="match status" value="1"/>
</dbReference>
<accession>A0A212KG72</accession>
<feature type="domain" description="Tyr recombinase" evidence="2">
    <location>
        <begin position="16"/>
        <end position="194"/>
    </location>
</feature>
<sequence length="197" mass="22106">MKNRNHPVKGSKITVEPIRNLDHITSIKQLLASKPRDLLLFTLGINNGIRTGDLLKLRVQDLAGKRVGDTISIKESKTGKINVLMVNKSVHKALASFLASDIFQPDDYLFKSRTGENKPLTVQTVNRMVKGWARTINLPGNYGAHTLRKTFGYIQRTQYGVGFEVLCKRFNHGSPTVTMRYLGISDSEVIEILQNEV</sequence>
<dbReference type="GO" id="GO:0006310">
    <property type="term" value="P:DNA recombination"/>
    <property type="evidence" value="ECO:0007669"/>
    <property type="project" value="UniProtKB-KW"/>
</dbReference>
<gene>
    <name evidence="3" type="ORF">KL86DPRO_60237</name>
</gene>
<dbReference type="GO" id="GO:0015074">
    <property type="term" value="P:DNA integration"/>
    <property type="evidence" value="ECO:0007669"/>
    <property type="project" value="InterPro"/>
</dbReference>
<dbReference type="InterPro" id="IPR050090">
    <property type="entry name" value="Tyrosine_recombinase_XerCD"/>
</dbReference>
<dbReference type="PANTHER" id="PTHR30349:SF82">
    <property type="entry name" value="INTEGRASE_RECOMBINASE YOEC-RELATED"/>
    <property type="match status" value="1"/>
</dbReference>
<dbReference type="InterPro" id="IPR002104">
    <property type="entry name" value="Integrase_catalytic"/>
</dbReference>
<dbReference type="InterPro" id="IPR013762">
    <property type="entry name" value="Integrase-like_cat_sf"/>
</dbReference>